<dbReference type="EMBL" id="KV454541">
    <property type="protein sequence ID" value="ODV66863.1"/>
    <property type="molecule type" value="Genomic_DNA"/>
</dbReference>
<keyword evidence="2" id="KW-1185">Reference proteome</keyword>
<dbReference type="GeneID" id="30997592"/>
<reference evidence="2" key="1">
    <citation type="submission" date="2016-05" db="EMBL/GenBank/DDBJ databases">
        <title>Comparative genomics of biotechnologically important yeasts.</title>
        <authorList>
            <consortium name="DOE Joint Genome Institute"/>
            <person name="Riley R."/>
            <person name="Haridas S."/>
            <person name="Wolfe K.H."/>
            <person name="Lopes M.R."/>
            <person name="Hittinger C.T."/>
            <person name="Goker M."/>
            <person name="Salamov A."/>
            <person name="Wisecaver J."/>
            <person name="Long T.M."/>
            <person name="Aerts A.L."/>
            <person name="Barry K."/>
            <person name="Choi C."/>
            <person name="Clum A."/>
            <person name="Coughlan A.Y."/>
            <person name="Deshpande S."/>
            <person name="Douglass A.P."/>
            <person name="Hanson S.J."/>
            <person name="Klenk H.-P."/>
            <person name="Labutti K."/>
            <person name="Lapidus A."/>
            <person name="Lindquist E."/>
            <person name="Lipzen A."/>
            <person name="Meier-Kolthoff J.P."/>
            <person name="Ohm R.A."/>
            <person name="Otillar R.P."/>
            <person name="Pangilinan J."/>
            <person name="Peng Y."/>
            <person name="Rokas A."/>
            <person name="Rosa C.A."/>
            <person name="Scheuner C."/>
            <person name="Sibirny A.A."/>
            <person name="Slot J.C."/>
            <person name="Stielow J.B."/>
            <person name="Sun H."/>
            <person name="Kurtzman C.P."/>
            <person name="Blackwell M."/>
            <person name="Grigoriev I.V."/>
            <person name="Jeffries T.W."/>
        </authorList>
    </citation>
    <scope>NUCLEOTIDE SEQUENCE [LARGE SCALE GENOMIC DNA]</scope>
    <source>
        <strain evidence="2">NRRL Y-1933</strain>
    </source>
</reference>
<organism evidence="1 2">
    <name type="scientific">Hyphopichia burtonii NRRL Y-1933</name>
    <dbReference type="NCBI Taxonomy" id="984485"/>
    <lineage>
        <taxon>Eukaryota</taxon>
        <taxon>Fungi</taxon>
        <taxon>Dikarya</taxon>
        <taxon>Ascomycota</taxon>
        <taxon>Saccharomycotina</taxon>
        <taxon>Pichiomycetes</taxon>
        <taxon>Debaryomycetaceae</taxon>
        <taxon>Hyphopichia</taxon>
    </lineage>
</organism>
<gene>
    <name evidence="1" type="ORF">HYPBUDRAFT_204995</name>
</gene>
<dbReference type="AlphaFoldDB" id="A0A1E4RHW1"/>
<protein>
    <submittedName>
        <fullName evidence="1">Uncharacterized protein</fullName>
    </submittedName>
</protein>
<evidence type="ECO:0000313" key="2">
    <source>
        <dbReference type="Proteomes" id="UP000095085"/>
    </source>
</evidence>
<evidence type="ECO:0000313" key="1">
    <source>
        <dbReference type="EMBL" id="ODV66863.1"/>
    </source>
</evidence>
<proteinExistence type="predicted"/>
<sequence length="63" mass="7575">MSRKVKMREKLIRARVKFSFKKNDEKTYNRVKAPSQLAKTRKITGPGVLRVIKYIKRIRRNSR</sequence>
<name>A0A1E4RHW1_9ASCO</name>
<dbReference type="Proteomes" id="UP000095085">
    <property type="component" value="Unassembled WGS sequence"/>
</dbReference>
<accession>A0A1E4RHW1</accession>
<dbReference type="RefSeq" id="XP_020075930.1">
    <property type="nucleotide sequence ID" value="XM_020223043.1"/>
</dbReference>